<accession>A0A131Z3U7</accession>
<name>A0A131Z3U7_RHIAP</name>
<protein>
    <submittedName>
        <fullName evidence="2">Lipocalin</fullName>
    </submittedName>
</protein>
<organism evidence="2">
    <name type="scientific">Rhipicephalus appendiculatus</name>
    <name type="common">Brown ear tick</name>
    <dbReference type="NCBI Taxonomy" id="34631"/>
    <lineage>
        <taxon>Eukaryota</taxon>
        <taxon>Metazoa</taxon>
        <taxon>Ecdysozoa</taxon>
        <taxon>Arthropoda</taxon>
        <taxon>Chelicerata</taxon>
        <taxon>Arachnida</taxon>
        <taxon>Acari</taxon>
        <taxon>Parasitiformes</taxon>
        <taxon>Ixodida</taxon>
        <taxon>Ixodoidea</taxon>
        <taxon>Ixodidae</taxon>
        <taxon>Rhipicephalinae</taxon>
        <taxon>Rhipicephalus</taxon>
        <taxon>Rhipicephalus</taxon>
    </lineage>
</organism>
<dbReference type="AlphaFoldDB" id="A0A131Z3U7"/>
<proteinExistence type="predicted"/>
<dbReference type="EMBL" id="GEDV01003132">
    <property type="protein sequence ID" value="JAP85425.1"/>
    <property type="molecule type" value="Transcribed_RNA"/>
</dbReference>
<keyword evidence="1" id="KW-0732">Signal</keyword>
<feature type="chain" id="PRO_5007286680" evidence="1">
    <location>
        <begin position="20"/>
        <end position="188"/>
    </location>
</feature>
<evidence type="ECO:0000313" key="2">
    <source>
        <dbReference type="EMBL" id="JAP85425.1"/>
    </source>
</evidence>
<feature type="signal peptide" evidence="1">
    <location>
        <begin position="1"/>
        <end position="19"/>
    </location>
</feature>
<evidence type="ECO:0000256" key="1">
    <source>
        <dbReference type="SAM" id="SignalP"/>
    </source>
</evidence>
<reference evidence="2" key="1">
    <citation type="journal article" date="2016" name="Ticks Tick Borne Dis.">
        <title>De novo assembly and annotation of the salivary gland transcriptome of Rhipicephalus appendiculatus male and female ticks during blood feeding.</title>
        <authorList>
            <person name="de Castro M.H."/>
            <person name="de Klerk D."/>
            <person name="Pienaar R."/>
            <person name="Latif A.A."/>
            <person name="Rees D.J."/>
            <person name="Mans B.J."/>
        </authorList>
    </citation>
    <scope>NUCLEOTIDE SEQUENCE</scope>
    <source>
        <tissue evidence="2">Salivary glands</tissue>
    </source>
</reference>
<sequence length="188" mass="21706">MFGNIVVLILFATVTKCYSLEDPPIRSKNTFQQFWSDNSEMWTYQSSNKDYQPCRREQREAITQFEFNLTESYKSKDEHRNSESWSFLISSRNETYDSMWKMYPEERNSAVGQTLLLNKSEGPCAVVKYEVFKEDDATSAGFTQTTHYNLLAGGEDPATAAKQCEEEYQKHVKSGDKTLYNAGCKKSK</sequence>